<dbReference type="OrthoDB" id="5291587at2"/>
<proteinExistence type="predicted"/>
<dbReference type="GO" id="GO:0003676">
    <property type="term" value="F:nucleic acid binding"/>
    <property type="evidence" value="ECO:0007669"/>
    <property type="project" value="InterPro"/>
</dbReference>
<dbReference type="Proteomes" id="UP000473531">
    <property type="component" value="Unassembled WGS sequence"/>
</dbReference>
<evidence type="ECO:0000313" key="3">
    <source>
        <dbReference type="Proteomes" id="UP000473531"/>
    </source>
</evidence>
<organism evidence="2 3">
    <name type="scientific">Allopontixanthobacter confluentis</name>
    <dbReference type="NCBI Taxonomy" id="1849021"/>
    <lineage>
        <taxon>Bacteria</taxon>
        <taxon>Pseudomonadati</taxon>
        <taxon>Pseudomonadota</taxon>
        <taxon>Alphaproteobacteria</taxon>
        <taxon>Sphingomonadales</taxon>
        <taxon>Erythrobacteraceae</taxon>
        <taxon>Allopontixanthobacter</taxon>
    </lineage>
</organism>
<feature type="domain" description="TnsA endonuclease N-terminal" evidence="1">
    <location>
        <begin position="15"/>
        <end position="121"/>
    </location>
</feature>
<dbReference type="InterPro" id="IPR011335">
    <property type="entry name" value="Restrct_endonuc-II-like"/>
</dbReference>
<name>A0A6L7GEZ1_9SPHN</name>
<dbReference type="Gene3D" id="3.40.1350.10">
    <property type="match status" value="1"/>
</dbReference>
<comment type="caution">
    <text evidence="2">The sequence shown here is derived from an EMBL/GenBank/DDBJ whole genome shotgun (WGS) entry which is preliminary data.</text>
</comment>
<gene>
    <name evidence="2" type="ORF">GRI44_02420</name>
</gene>
<sequence>MSDIETRLHAELEWNRAVTRIEAQYLLPLHATERIAAALGIRHPQIPHTREPAPMSTDLYFEMILAGVTTRHARSVKSADAFDIRGRSPRRAAAVRHMSEKLEIERRYWSEAGVHWRLVTDLDLCRVRCANIRLLLSTDKLDPALGPGFWQDAIDLTAAILKAGSDRPLAFLAQRAEETAGLEARHFIACVRHLCTARVLAFDMSVHFSPELRASDFVFTEEG</sequence>
<evidence type="ECO:0000259" key="1">
    <source>
        <dbReference type="Pfam" id="PF08722"/>
    </source>
</evidence>
<reference evidence="2 3" key="1">
    <citation type="submission" date="2019-12" db="EMBL/GenBank/DDBJ databases">
        <title>Genomic-based taxomic classification of the family Erythrobacteraceae.</title>
        <authorList>
            <person name="Xu L."/>
        </authorList>
    </citation>
    <scope>NUCLEOTIDE SEQUENCE [LARGE SCALE GENOMIC DNA]</scope>
    <source>
        <strain evidence="2 3">KCTC 52259</strain>
    </source>
</reference>
<protein>
    <recommendedName>
        <fullName evidence="1">TnsA endonuclease N-terminal domain-containing protein</fullName>
    </recommendedName>
</protein>
<dbReference type="EMBL" id="WTYU01000001">
    <property type="protein sequence ID" value="MXP13608.1"/>
    <property type="molecule type" value="Genomic_DNA"/>
</dbReference>
<keyword evidence="3" id="KW-1185">Reference proteome</keyword>
<dbReference type="Pfam" id="PF08722">
    <property type="entry name" value="Tn7_TnsA-like_N"/>
    <property type="match status" value="1"/>
</dbReference>
<dbReference type="RefSeq" id="WP_160599866.1">
    <property type="nucleotide sequence ID" value="NZ_WTYU01000001.1"/>
</dbReference>
<evidence type="ECO:0000313" key="2">
    <source>
        <dbReference type="EMBL" id="MXP13608.1"/>
    </source>
</evidence>
<accession>A0A6L7GEZ1</accession>
<dbReference type="InterPro" id="IPR011856">
    <property type="entry name" value="tRNA_endonuc-like_dom_sf"/>
</dbReference>
<dbReference type="SUPFAM" id="SSF52980">
    <property type="entry name" value="Restriction endonuclease-like"/>
    <property type="match status" value="1"/>
</dbReference>
<dbReference type="InterPro" id="IPR014833">
    <property type="entry name" value="TnsA_N"/>
</dbReference>
<dbReference type="AlphaFoldDB" id="A0A6L7GEZ1"/>